<dbReference type="AlphaFoldDB" id="A0A9Q0MEQ6"/>
<accession>A0A9Q0MEQ6</accession>
<organism evidence="1 2">
    <name type="scientific">Blomia tropicalis</name>
    <name type="common">Mite</name>
    <dbReference type="NCBI Taxonomy" id="40697"/>
    <lineage>
        <taxon>Eukaryota</taxon>
        <taxon>Metazoa</taxon>
        <taxon>Ecdysozoa</taxon>
        <taxon>Arthropoda</taxon>
        <taxon>Chelicerata</taxon>
        <taxon>Arachnida</taxon>
        <taxon>Acari</taxon>
        <taxon>Acariformes</taxon>
        <taxon>Sarcoptiformes</taxon>
        <taxon>Astigmata</taxon>
        <taxon>Glycyphagoidea</taxon>
        <taxon>Echimyopodidae</taxon>
        <taxon>Blomia</taxon>
    </lineage>
</organism>
<dbReference type="EMBL" id="JAPWDV010000001">
    <property type="protein sequence ID" value="KAJ6224611.1"/>
    <property type="molecule type" value="Genomic_DNA"/>
</dbReference>
<dbReference type="Proteomes" id="UP001142055">
    <property type="component" value="Chromosome 1"/>
</dbReference>
<reference evidence="1" key="1">
    <citation type="submission" date="2022-12" db="EMBL/GenBank/DDBJ databases">
        <title>Genome assemblies of Blomia tropicalis.</title>
        <authorList>
            <person name="Cui Y."/>
        </authorList>
    </citation>
    <scope>NUCLEOTIDE SEQUENCE</scope>
    <source>
        <tissue evidence="1">Adult mites</tissue>
    </source>
</reference>
<name>A0A9Q0MEQ6_BLOTA</name>
<sequence length="56" mass="6773">LWFTNREWATYRVNCEGNGFVFNVPLRIEELWITPLSIEEYMAIIRSVDTLHTIKW</sequence>
<comment type="caution">
    <text evidence="1">The sequence shown here is derived from an EMBL/GenBank/DDBJ whole genome shotgun (WGS) entry which is preliminary data.</text>
</comment>
<evidence type="ECO:0000313" key="1">
    <source>
        <dbReference type="EMBL" id="KAJ6224611.1"/>
    </source>
</evidence>
<feature type="non-terminal residue" evidence="1">
    <location>
        <position position="1"/>
    </location>
</feature>
<gene>
    <name evidence="1" type="ORF">RDWZM_003156</name>
</gene>
<evidence type="ECO:0000313" key="2">
    <source>
        <dbReference type="Proteomes" id="UP001142055"/>
    </source>
</evidence>
<keyword evidence="2" id="KW-1185">Reference proteome</keyword>
<feature type="non-terminal residue" evidence="1">
    <location>
        <position position="56"/>
    </location>
</feature>
<protein>
    <submittedName>
        <fullName evidence="1">Uncharacterized protein</fullName>
    </submittedName>
</protein>
<proteinExistence type="predicted"/>